<name>A0A2V1K3H5_9ACTO</name>
<evidence type="ECO:0000256" key="6">
    <source>
        <dbReference type="ARBA" id="ARBA00022723"/>
    </source>
</evidence>
<dbReference type="GO" id="GO:0046872">
    <property type="term" value="F:metal ion binding"/>
    <property type="evidence" value="ECO:0007669"/>
    <property type="project" value="UniProtKB-KW"/>
</dbReference>
<gene>
    <name evidence="11" type="ORF">DD236_10070</name>
</gene>
<evidence type="ECO:0000256" key="10">
    <source>
        <dbReference type="ARBA" id="ARBA00048540"/>
    </source>
</evidence>
<keyword evidence="12" id="KW-1185">Reference proteome</keyword>
<evidence type="ECO:0000256" key="3">
    <source>
        <dbReference type="ARBA" id="ARBA00016337"/>
    </source>
</evidence>
<comment type="caution">
    <text evidence="11">The sequence shown here is derived from an EMBL/GenBank/DDBJ whole genome shotgun (WGS) entry which is preliminary data.</text>
</comment>
<dbReference type="Proteomes" id="UP000245283">
    <property type="component" value="Unassembled WGS sequence"/>
</dbReference>
<evidence type="ECO:0000256" key="2">
    <source>
        <dbReference type="ARBA" id="ARBA00011955"/>
    </source>
</evidence>
<keyword evidence="5" id="KW-0808">Transferase</keyword>
<dbReference type="PANTHER" id="PTHR30040">
    <property type="entry name" value="THIAMINE BIOSYNTHESIS LIPOPROTEIN APBE"/>
    <property type="match status" value="1"/>
</dbReference>
<protein>
    <recommendedName>
        <fullName evidence="3">FAD:protein FMN transferase</fullName>
        <ecNumber evidence="2">2.7.1.180</ecNumber>
    </recommendedName>
    <alternativeName>
        <fullName evidence="9">Flavin transferase</fullName>
    </alternativeName>
</protein>
<evidence type="ECO:0000313" key="12">
    <source>
        <dbReference type="Proteomes" id="UP000245283"/>
    </source>
</evidence>
<keyword evidence="6" id="KW-0479">Metal-binding</keyword>
<keyword evidence="7" id="KW-0274">FAD</keyword>
<dbReference type="AlphaFoldDB" id="A0A2V1K3H5"/>
<dbReference type="SUPFAM" id="SSF143631">
    <property type="entry name" value="ApbE-like"/>
    <property type="match status" value="1"/>
</dbReference>
<dbReference type="Pfam" id="PF02424">
    <property type="entry name" value="ApbE"/>
    <property type="match status" value="1"/>
</dbReference>
<comment type="cofactor">
    <cofactor evidence="1">
        <name>Mg(2+)</name>
        <dbReference type="ChEBI" id="CHEBI:18420"/>
    </cofactor>
</comment>
<evidence type="ECO:0000313" key="11">
    <source>
        <dbReference type="EMBL" id="PWF25774.1"/>
    </source>
</evidence>
<reference evidence="12" key="1">
    <citation type="submission" date="2018-05" db="EMBL/GenBank/DDBJ databases">
        <authorList>
            <person name="Li Y."/>
        </authorList>
    </citation>
    <scope>NUCLEOTIDE SEQUENCE [LARGE SCALE GENOMIC DNA]</scope>
    <source>
        <strain evidence="12">sk1b4</strain>
    </source>
</reference>
<dbReference type="EMBL" id="QETB01000005">
    <property type="protein sequence ID" value="PWF25774.1"/>
    <property type="molecule type" value="Genomic_DNA"/>
</dbReference>
<evidence type="ECO:0000256" key="8">
    <source>
        <dbReference type="ARBA" id="ARBA00022842"/>
    </source>
</evidence>
<keyword evidence="8" id="KW-0460">Magnesium</keyword>
<evidence type="ECO:0000256" key="4">
    <source>
        <dbReference type="ARBA" id="ARBA00022630"/>
    </source>
</evidence>
<organism evidence="11 12">
    <name type="scientific">Ancrocorticia populi</name>
    <dbReference type="NCBI Taxonomy" id="2175228"/>
    <lineage>
        <taxon>Bacteria</taxon>
        <taxon>Bacillati</taxon>
        <taxon>Actinomycetota</taxon>
        <taxon>Actinomycetes</taxon>
        <taxon>Actinomycetales</taxon>
        <taxon>Actinomycetaceae</taxon>
        <taxon>Ancrocorticia</taxon>
    </lineage>
</organism>
<evidence type="ECO:0000256" key="7">
    <source>
        <dbReference type="ARBA" id="ARBA00022827"/>
    </source>
</evidence>
<evidence type="ECO:0000256" key="1">
    <source>
        <dbReference type="ARBA" id="ARBA00001946"/>
    </source>
</evidence>
<dbReference type="GO" id="GO:0016740">
    <property type="term" value="F:transferase activity"/>
    <property type="evidence" value="ECO:0007669"/>
    <property type="project" value="UniProtKB-KW"/>
</dbReference>
<dbReference type="PANTHER" id="PTHR30040:SF2">
    <property type="entry name" value="FAD:PROTEIN FMN TRANSFERASE"/>
    <property type="match status" value="1"/>
</dbReference>
<accession>A0A2V1K3H5</accession>
<proteinExistence type="predicted"/>
<dbReference type="EC" id="2.7.1.180" evidence="2"/>
<evidence type="ECO:0000256" key="9">
    <source>
        <dbReference type="ARBA" id="ARBA00031306"/>
    </source>
</evidence>
<dbReference type="InterPro" id="IPR003374">
    <property type="entry name" value="ApbE-like_sf"/>
</dbReference>
<comment type="catalytic activity">
    <reaction evidence="10">
        <text>L-threonyl-[protein] + FAD = FMN-L-threonyl-[protein] + AMP + H(+)</text>
        <dbReference type="Rhea" id="RHEA:36847"/>
        <dbReference type="Rhea" id="RHEA-COMP:11060"/>
        <dbReference type="Rhea" id="RHEA-COMP:11061"/>
        <dbReference type="ChEBI" id="CHEBI:15378"/>
        <dbReference type="ChEBI" id="CHEBI:30013"/>
        <dbReference type="ChEBI" id="CHEBI:57692"/>
        <dbReference type="ChEBI" id="CHEBI:74257"/>
        <dbReference type="ChEBI" id="CHEBI:456215"/>
        <dbReference type="EC" id="2.7.1.180"/>
    </reaction>
</comment>
<dbReference type="InterPro" id="IPR024932">
    <property type="entry name" value="ApbE"/>
</dbReference>
<sequence>MDDRSFRPSVQRPHSATFPTMGTLLRVAWAGNNHGIAAALHQKVRHLERLMTRFREDSEVSRLGSQWVEVSSDTAAVLGAAKLYEHQTGGHFSVLVGRQMREWEAIAGGDAAKPRPTRGKIEIDGPRCRILDAPERPVDLGGIAKGYAADQLRDLARSMGATDVLVSLGTSSISVAGAPATIGLASPWHGPDRIGSLTLELGALAVSADPGTRIGAQRRRSHVLNPDTGTPALTDLCGVVVTGADGMACEAFSTAYLAMGLSAAMHLDAQHPELNTVFMTVDGRLLASPDLKLRTVSGLQAWFERQR</sequence>
<dbReference type="Gene3D" id="3.10.520.10">
    <property type="entry name" value="ApbE-like domains"/>
    <property type="match status" value="1"/>
</dbReference>
<keyword evidence="4" id="KW-0285">Flavoprotein</keyword>
<evidence type="ECO:0000256" key="5">
    <source>
        <dbReference type="ARBA" id="ARBA00022679"/>
    </source>
</evidence>
<dbReference type="OrthoDB" id="3728306at2"/>